<accession>A0A0B7MT43</accession>
<gene>
    <name evidence="3" type="primary">PARPA_01588.1 scaffold 1359</name>
</gene>
<dbReference type="PANTHER" id="PTHR32285:SF48">
    <property type="entry name" value="PROTEIN TRICHOME BIREFRINGENCE-LIKE 19"/>
    <property type="match status" value="1"/>
</dbReference>
<evidence type="ECO:0000313" key="3">
    <source>
        <dbReference type="EMBL" id="CEP08277.1"/>
    </source>
</evidence>
<dbReference type="Proteomes" id="UP000054107">
    <property type="component" value="Unassembled WGS sequence"/>
</dbReference>
<name>A0A0B7MT43_9FUNG</name>
<proteinExistence type="inferred from homology"/>
<dbReference type="GO" id="GO:0016413">
    <property type="term" value="F:O-acetyltransferase activity"/>
    <property type="evidence" value="ECO:0007669"/>
    <property type="project" value="InterPro"/>
</dbReference>
<dbReference type="InterPro" id="IPR026057">
    <property type="entry name" value="TBL_C"/>
</dbReference>
<feature type="domain" description="Trichome birefringence-like C-terminal" evidence="2">
    <location>
        <begin position="131"/>
        <end position="393"/>
    </location>
</feature>
<evidence type="ECO:0000256" key="1">
    <source>
        <dbReference type="ARBA" id="ARBA00007727"/>
    </source>
</evidence>
<dbReference type="PANTHER" id="PTHR32285">
    <property type="entry name" value="PROTEIN TRICHOME BIREFRINGENCE-LIKE 9-RELATED"/>
    <property type="match status" value="1"/>
</dbReference>
<dbReference type="InterPro" id="IPR029962">
    <property type="entry name" value="TBL"/>
</dbReference>
<protein>
    <recommendedName>
        <fullName evidence="2">Trichome birefringence-like C-terminal domain-containing protein</fullName>
    </recommendedName>
</protein>
<comment type="similarity">
    <text evidence="1">Belongs to the PC-esterase family. TBL subfamily.</text>
</comment>
<dbReference type="AlphaFoldDB" id="A0A0B7MT43"/>
<reference evidence="3 4" key="1">
    <citation type="submission" date="2014-09" db="EMBL/GenBank/DDBJ databases">
        <authorList>
            <person name="Ellenberger Sabrina"/>
        </authorList>
    </citation>
    <scope>NUCLEOTIDE SEQUENCE [LARGE SCALE GENOMIC DNA]</scope>
    <source>
        <strain evidence="3 4">CBS 412.66</strain>
    </source>
</reference>
<evidence type="ECO:0000259" key="2">
    <source>
        <dbReference type="Pfam" id="PF13839"/>
    </source>
</evidence>
<dbReference type="EMBL" id="LN719426">
    <property type="protein sequence ID" value="CEP08277.1"/>
    <property type="molecule type" value="Genomic_DNA"/>
</dbReference>
<sequence>MVELSFKSQTYAVVGLSITCLLTLWMLSLSHTKVALASDTVKRVTGQQERDALYHKLPSDKNLCSSDDFNKGKWVHQSIGLESQNVDGINNFVGYHCNWDFPHRCYRRQEPASEFNRNYTWQPDTCMILPFEARDFSKHLSANPLLFVGDSITQLMFESMWCLLGQDLTSQNKDTQLSGGDTSMWVSQLVHRDLEYQDPAKIAVAYIRSDYLVKLDDFSLIKPNEGEGYQIGIGSNFPWVHAIPRFKYIMINTGPHWHPDLKWGPNKDRKELLKAFRKAMTKVFDYLKRHVKADQRVLVRSTPYGHAKCSQYTSPSSTIIKPTGQKGEFEWDMFEQFDFVWKDIIEKENDERFQFFNVSISNYRGDAHSQPDSDCLHTCLPGPVDDWNKFLYHQIAKLVDHS</sequence>
<dbReference type="Pfam" id="PF13839">
    <property type="entry name" value="PC-Esterase"/>
    <property type="match status" value="1"/>
</dbReference>
<dbReference type="OrthoDB" id="630188at2759"/>
<evidence type="ECO:0000313" key="4">
    <source>
        <dbReference type="Proteomes" id="UP000054107"/>
    </source>
</evidence>
<keyword evidence="4" id="KW-1185">Reference proteome</keyword>
<organism evidence="3 4">
    <name type="scientific">Parasitella parasitica</name>
    <dbReference type="NCBI Taxonomy" id="35722"/>
    <lineage>
        <taxon>Eukaryota</taxon>
        <taxon>Fungi</taxon>
        <taxon>Fungi incertae sedis</taxon>
        <taxon>Mucoromycota</taxon>
        <taxon>Mucoromycotina</taxon>
        <taxon>Mucoromycetes</taxon>
        <taxon>Mucorales</taxon>
        <taxon>Mucorineae</taxon>
        <taxon>Mucoraceae</taxon>
        <taxon>Parasitella</taxon>
    </lineage>
</organism>
<dbReference type="STRING" id="35722.A0A0B7MT43"/>